<dbReference type="Pfam" id="PF12802">
    <property type="entry name" value="MarR_2"/>
    <property type="match status" value="1"/>
</dbReference>
<evidence type="ECO:0000259" key="1">
    <source>
        <dbReference type="Pfam" id="PF12802"/>
    </source>
</evidence>
<dbReference type="CDD" id="cd00090">
    <property type="entry name" value="HTH_ARSR"/>
    <property type="match status" value="1"/>
</dbReference>
<gene>
    <name evidence="2" type="ORF">ACFQ34_27410</name>
</gene>
<accession>A0ABW3VPL7</accession>
<keyword evidence="3" id="KW-1185">Reference proteome</keyword>
<feature type="domain" description="HTH marR-type" evidence="1">
    <location>
        <begin position="15"/>
        <end position="65"/>
    </location>
</feature>
<dbReference type="InterPro" id="IPR036390">
    <property type="entry name" value="WH_DNA-bd_sf"/>
</dbReference>
<proteinExistence type="predicted"/>
<dbReference type="InterPro" id="IPR011991">
    <property type="entry name" value="ArsR-like_HTH"/>
</dbReference>
<name>A0ABW3VPL7_9PSEU</name>
<organism evidence="2 3">
    <name type="scientific">Pseudonocardia benzenivorans</name>
    <dbReference type="NCBI Taxonomy" id="228005"/>
    <lineage>
        <taxon>Bacteria</taxon>
        <taxon>Bacillati</taxon>
        <taxon>Actinomycetota</taxon>
        <taxon>Actinomycetes</taxon>
        <taxon>Pseudonocardiales</taxon>
        <taxon>Pseudonocardiaceae</taxon>
        <taxon>Pseudonocardia</taxon>
    </lineage>
</organism>
<reference evidence="3" key="1">
    <citation type="journal article" date="2019" name="Int. J. Syst. Evol. Microbiol.">
        <title>The Global Catalogue of Microorganisms (GCM) 10K type strain sequencing project: providing services to taxonomists for standard genome sequencing and annotation.</title>
        <authorList>
            <consortium name="The Broad Institute Genomics Platform"/>
            <consortium name="The Broad Institute Genome Sequencing Center for Infectious Disease"/>
            <person name="Wu L."/>
            <person name="Ma J."/>
        </authorList>
    </citation>
    <scope>NUCLEOTIDE SEQUENCE [LARGE SCALE GENOMIC DNA]</scope>
    <source>
        <strain evidence="3">CCUG 49018</strain>
    </source>
</reference>
<dbReference type="Proteomes" id="UP001597182">
    <property type="component" value="Unassembled WGS sequence"/>
</dbReference>
<evidence type="ECO:0000313" key="3">
    <source>
        <dbReference type="Proteomes" id="UP001597182"/>
    </source>
</evidence>
<dbReference type="Gene3D" id="1.10.10.10">
    <property type="entry name" value="Winged helix-like DNA-binding domain superfamily/Winged helix DNA-binding domain"/>
    <property type="match status" value="1"/>
</dbReference>
<dbReference type="InterPro" id="IPR036388">
    <property type="entry name" value="WH-like_DNA-bd_sf"/>
</dbReference>
<sequence length="201" mass="21049">MVAPAPPLLPVFRSRLQGDLLAALLVVPGTELTLTAIAERTGGSLAAVQREVSRLEEAGLLRSRRIGNARLVSADPASPATAPLTELVTLSFGPVQVLAEEFAEVADVDAVEVFGSWAARHRGERGGPPADVDVLVVGTPDRDVVHDAAARAEARIGLPVNATVVAPGRWETGSDGFVTRVRASPRVPVPRVRPGPASSRR</sequence>
<evidence type="ECO:0000313" key="2">
    <source>
        <dbReference type="EMBL" id="MFD1237032.1"/>
    </source>
</evidence>
<dbReference type="EMBL" id="JBHTMB010000261">
    <property type="protein sequence ID" value="MFD1237032.1"/>
    <property type="molecule type" value="Genomic_DNA"/>
</dbReference>
<comment type="caution">
    <text evidence="2">The sequence shown here is derived from an EMBL/GenBank/DDBJ whole genome shotgun (WGS) entry which is preliminary data.</text>
</comment>
<dbReference type="InterPro" id="IPR000835">
    <property type="entry name" value="HTH_MarR-typ"/>
</dbReference>
<protein>
    <submittedName>
        <fullName evidence="2">MarR family transcriptional regulator</fullName>
    </submittedName>
</protein>
<dbReference type="RefSeq" id="WP_013675257.1">
    <property type="nucleotide sequence ID" value="NZ_BAABKS010000074.1"/>
</dbReference>
<dbReference type="SUPFAM" id="SSF46785">
    <property type="entry name" value="Winged helix' DNA-binding domain"/>
    <property type="match status" value="1"/>
</dbReference>